<sequence>MSINRTVKTGITSDILETAVPEWATLRDTATRLRAEVKRRQADRPTTLQANSAVSDALLTADGPAAMQSVLDQARAEQYRREAETHDLAALAAAMDRAEHQLTALEQDSTEAVCEEIRGRVATIASKVYGLRHRPLSAQEAIDKDAANEWKVLQQLAAEWQQLVNAYTALTRHTVSGPEVTILAAAAFTGDPLNVHPYMIGRRQAAAKPNAVPQPGSFHEAMLRWAAAAPATRFDTEEPRGGRIPKDTDPITWLVYLADQGALVVNDPSEAIALWSAAEAATDDLSPHSAESRAMARAQYAALIGDDQLETVADLEPILTASKKRRRGSIFA</sequence>
<accession>A0A917LMQ2</accession>
<protein>
    <submittedName>
        <fullName evidence="2">Uncharacterized protein</fullName>
    </submittedName>
</protein>
<dbReference type="Proteomes" id="UP000638848">
    <property type="component" value="Unassembled WGS sequence"/>
</dbReference>
<evidence type="ECO:0000313" key="3">
    <source>
        <dbReference type="Proteomes" id="UP000638848"/>
    </source>
</evidence>
<feature type="coiled-coil region" evidence="1">
    <location>
        <begin position="81"/>
        <end position="115"/>
    </location>
</feature>
<name>A0A917LMQ2_9MICC</name>
<dbReference type="EMBL" id="BMEQ01000001">
    <property type="protein sequence ID" value="GGG44309.1"/>
    <property type="molecule type" value="Genomic_DNA"/>
</dbReference>
<reference evidence="2" key="1">
    <citation type="journal article" date="2014" name="Int. J. Syst. Evol. Microbiol.">
        <title>Complete genome sequence of Corynebacterium casei LMG S-19264T (=DSM 44701T), isolated from a smear-ripened cheese.</title>
        <authorList>
            <consortium name="US DOE Joint Genome Institute (JGI-PGF)"/>
            <person name="Walter F."/>
            <person name="Albersmeier A."/>
            <person name="Kalinowski J."/>
            <person name="Ruckert C."/>
        </authorList>
    </citation>
    <scope>NUCLEOTIDE SEQUENCE</scope>
    <source>
        <strain evidence="2">CGMCC 1.12187</strain>
    </source>
</reference>
<organism evidence="2 3">
    <name type="scientific">Kocuria dechangensis</name>
    <dbReference type="NCBI Taxonomy" id="1176249"/>
    <lineage>
        <taxon>Bacteria</taxon>
        <taxon>Bacillati</taxon>
        <taxon>Actinomycetota</taxon>
        <taxon>Actinomycetes</taxon>
        <taxon>Micrococcales</taxon>
        <taxon>Micrococcaceae</taxon>
        <taxon>Kocuria</taxon>
    </lineage>
</organism>
<proteinExistence type="predicted"/>
<evidence type="ECO:0000256" key="1">
    <source>
        <dbReference type="SAM" id="Coils"/>
    </source>
</evidence>
<gene>
    <name evidence="2" type="ORF">GCM10011374_03290</name>
</gene>
<comment type="caution">
    <text evidence="2">The sequence shown here is derived from an EMBL/GenBank/DDBJ whole genome shotgun (WGS) entry which is preliminary data.</text>
</comment>
<keyword evidence="3" id="KW-1185">Reference proteome</keyword>
<dbReference type="RefSeq" id="WP_188534075.1">
    <property type="nucleotide sequence ID" value="NZ_BMEQ01000001.1"/>
</dbReference>
<keyword evidence="1" id="KW-0175">Coiled coil</keyword>
<evidence type="ECO:0000313" key="2">
    <source>
        <dbReference type="EMBL" id="GGG44309.1"/>
    </source>
</evidence>
<dbReference type="AlphaFoldDB" id="A0A917LMQ2"/>
<reference evidence="2" key="2">
    <citation type="submission" date="2020-09" db="EMBL/GenBank/DDBJ databases">
        <authorList>
            <person name="Sun Q."/>
            <person name="Zhou Y."/>
        </authorList>
    </citation>
    <scope>NUCLEOTIDE SEQUENCE</scope>
    <source>
        <strain evidence="2">CGMCC 1.12187</strain>
    </source>
</reference>